<keyword evidence="3" id="KW-0804">Transcription</keyword>
<dbReference type="Gene3D" id="1.10.10.10">
    <property type="entry name" value="Winged helix-like DNA-binding domain superfamily/Winged helix DNA-binding domain"/>
    <property type="match status" value="1"/>
</dbReference>
<dbReference type="Pfam" id="PF12802">
    <property type="entry name" value="MarR_2"/>
    <property type="match status" value="1"/>
</dbReference>
<dbReference type="PROSITE" id="PS01117">
    <property type="entry name" value="HTH_MARR_1"/>
    <property type="match status" value="1"/>
</dbReference>
<evidence type="ECO:0000256" key="3">
    <source>
        <dbReference type="ARBA" id="ARBA00023163"/>
    </source>
</evidence>
<dbReference type="InterPro" id="IPR023187">
    <property type="entry name" value="Tscrpt_reg_MarR-type_CS"/>
</dbReference>
<evidence type="ECO:0000256" key="1">
    <source>
        <dbReference type="ARBA" id="ARBA00023015"/>
    </source>
</evidence>
<accession>A0A4R1K4C9</accession>
<dbReference type="AlphaFoldDB" id="A0A4R1K4C9"/>
<dbReference type="GO" id="GO:0003677">
    <property type="term" value="F:DNA binding"/>
    <property type="evidence" value="ECO:0007669"/>
    <property type="project" value="UniProtKB-KW"/>
</dbReference>
<dbReference type="Proteomes" id="UP000295565">
    <property type="component" value="Unassembled WGS sequence"/>
</dbReference>
<evidence type="ECO:0000313" key="6">
    <source>
        <dbReference type="Proteomes" id="UP000295565"/>
    </source>
</evidence>
<sequence>MPADSVDSILKQWKQARPDLDCSVMGVVGRLQRTSKIWETKLDRVFKDHGLSRIEFDILATIRRSNPAGITPTELYKTLMLSSGAVSTRLEQLVKEGAVQRLSSEHDRRSCKVILTAEGKALIDTALDAHVANMTHMLTRLTAQEQGQLADLLRKVLVHEENEPEQ</sequence>
<reference evidence="5 6" key="1">
    <citation type="submission" date="2019-03" db="EMBL/GenBank/DDBJ databases">
        <title>Genomic Encyclopedia of Type Strains, Phase IV (KMG-IV): sequencing the most valuable type-strain genomes for metagenomic binning, comparative biology and taxonomic classification.</title>
        <authorList>
            <person name="Goeker M."/>
        </authorList>
    </citation>
    <scope>NUCLEOTIDE SEQUENCE [LARGE SCALE GENOMIC DNA]</scope>
    <source>
        <strain evidence="5 6">DSM 18577</strain>
    </source>
</reference>
<dbReference type="InterPro" id="IPR000835">
    <property type="entry name" value="HTH_MarR-typ"/>
</dbReference>
<dbReference type="InterPro" id="IPR036388">
    <property type="entry name" value="WH-like_DNA-bd_sf"/>
</dbReference>
<keyword evidence="2 5" id="KW-0238">DNA-binding</keyword>
<evidence type="ECO:0000313" key="5">
    <source>
        <dbReference type="EMBL" id="TCK58777.1"/>
    </source>
</evidence>
<dbReference type="GO" id="GO:0003700">
    <property type="term" value="F:DNA-binding transcription factor activity"/>
    <property type="evidence" value="ECO:0007669"/>
    <property type="project" value="InterPro"/>
</dbReference>
<dbReference type="PANTHER" id="PTHR42756:SF1">
    <property type="entry name" value="TRANSCRIPTIONAL REPRESSOR OF EMRAB OPERON"/>
    <property type="match status" value="1"/>
</dbReference>
<dbReference type="OrthoDB" id="32523at2"/>
<proteinExistence type="predicted"/>
<name>A0A4R1K4C9_9GAMM</name>
<organism evidence="5 6">
    <name type="scientific">Celerinatantimonas diazotrophica</name>
    <dbReference type="NCBI Taxonomy" id="412034"/>
    <lineage>
        <taxon>Bacteria</taxon>
        <taxon>Pseudomonadati</taxon>
        <taxon>Pseudomonadota</taxon>
        <taxon>Gammaproteobacteria</taxon>
        <taxon>Celerinatantimonadaceae</taxon>
        <taxon>Celerinatantimonas</taxon>
    </lineage>
</organism>
<dbReference type="SUPFAM" id="SSF46785">
    <property type="entry name" value="Winged helix' DNA-binding domain"/>
    <property type="match status" value="1"/>
</dbReference>
<dbReference type="PRINTS" id="PR00598">
    <property type="entry name" value="HTHMARR"/>
</dbReference>
<gene>
    <name evidence="5" type="ORF">EV690_0923</name>
</gene>
<keyword evidence="1" id="KW-0805">Transcription regulation</keyword>
<dbReference type="SMART" id="SM00347">
    <property type="entry name" value="HTH_MARR"/>
    <property type="match status" value="1"/>
</dbReference>
<evidence type="ECO:0000259" key="4">
    <source>
        <dbReference type="PROSITE" id="PS50995"/>
    </source>
</evidence>
<evidence type="ECO:0000256" key="2">
    <source>
        <dbReference type="ARBA" id="ARBA00023125"/>
    </source>
</evidence>
<dbReference type="RefSeq" id="WP_131911731.1">
    <property type="nucleotide sequence ID" value="NZ_OU594967.1"/>
</dbReference>
<dbReference type="PROSITE" id="PS50995">
    <property type="entry name" value="HTH_MARR_2"/>
    <property type="match status" value="1"/>
</dbReference>
<comment type="caution">
    <text evidence="5">The sequence shown here is derived from an EMBL/GenBank/DDBJ whole genome shotgun (WGS) entry which is preliminary data.</text>
</comment>
<dbReference type="PANTHER" id="PTHR42756">
    <property type="entry name" value="TRANSCRIPTIONAL REGULATOR, MARR"/>
    <property type="match status" value="1"/>
</dbReference>
<dbReference type="EMBL" id="SMGD01000011">
    <property type="protein sequence ID" value="TCK58777.1"/>
    <property type="molecule type" value="Genomic_DNA"/>
</dbReference>
<keyword evidence="6" id="KW-1185">Reference proteome</keyword>
<protein>
    <submittedName>
        <fullName evidence="5">DNA-binding MarR family transcriptional regulator</fullName>
    </submittedName>
</protein>
<dbReference type="InterPro" id="IPR036390">
    <property type="entry name" value="WH_DNA-bd_sf"/>
</dbReference>
<feature type="domain" description="HTH marR-type" evidence="4">
    <location>
        <begin position="24"/>
        <end position="158"/>
    </location>
</feature>